<organism evidence="2 3">
    <name type="scientific">Stieleria varia</name>
    <dbReference type="NCBI Taxonomy" id="2528005"/>
    <lineage>
        <taxon>Bacteria</taxon>
        <taxon>Pseudomonadati</taxon>
        <taxon>Planctomycetota</taxon>
        <taxon>Planctomycetia</taxon>
        <taxon>Pirellulales</taxon>
        <taxon>Pirellulaceae</taxon>
        <taxon>Stieleria</taxon>
    </lineage>
</organism>
<dbReference type="PROSITE" id="PS51257">
    <property type="entry name" value="PROKAR_LIPOPROTEIN"/>
    <property type="match status" value="1"/>
</dbReference>
<keyword evidence="1" id="KW-1133">Transmembrane helix</keyword>
<dbReference type="AlphaFoldDB" id="A0A5C6AXK3"/>
<dbReference type="RefSeq" id="WP_146520049.1">
    <property type="nucleotide sequence ID" value="NZ_CP151726.1"/>
</dbReference>
<keyword evidence="3" id="KW-1185">Reference proteome</keyword>
<protein>
    <recommendedName>
        <fullName evidence="4">HAMP domain-containing protein</fullName>
    </recommendedName>
</protein>
<evidence type="ECO:0000256" key="1">
    <source>
        <dbReference type="SAM" id="Phobius"/>
    </source>
</evidence>
<keyword evidence="1" id="KW-0472">Membrane</keyword>
<evidence type="ECO:0000313" key="2">
    <source>
        <dbReference type="EMBL" id="TWU04673.1"/>
    </source>
</evidence>
<keyword evidence="1" id="KW-0812">Transmembrane</keyword>
<dbReference type="OrthoDB" id="270597at2"/>
<dbReference type="EMBL" id="SJPN01000003">
    <property type="protein sequence ID" value="TWU04673.1"/>
    <property type="molecule type" value="Genomic_DNA"/>
</dbReference>
<sequence>MASITTKRTKNLVDAEVQGSLLRRVALHWGVFFACNAVALLIWMRLFEQPDASWGDTFGDTMRRFLPFLIITTALIPAFVWDTLKLSNRFAGPMLRLRAALADIKEGRAVKPLTFRGSDFWQEIATNFNLAMKLDDRSGDTDANADQSADEAGQ</sequence>
<gene>
    <name evidence="2" type="ORF">Pla52n_27150</name>
</gene>
<comment type="caution">
    <text evidence="2">The sequence shown here is derived from an EMBL/GenBank/DDBJ whole genome shotgun (WGS) entry which is preliminary data.</text>
</comment>
<evidence type="ECO:0008006" key="4">
    <source>
        <dbReference type="Google" id="ProtNLM"/>
    </source>
</evidence>
<feature type="transmembrane region" description="Helical" evidence="1">
    <location>
        <begin position="21"/>
        <end position="44"/>
    </location>
</feature>
<reference evidence="2 3" key="1">
    <citation type="submission" date="2019-02" db="EMBL/GenBank/DDBJ databases">
        <title>Deep-cultivation of Planctomycetes and their phenomic and genomic characterization uncovers novel biology.</title>
        <authorList>
            <person name="Wiegand S."/>
            <person name="Jogler M."/>
            <person name="Boedeker C."/>
            <person name="Pinto D."/>
            <person name="Vollmers J."/>
            <person name="Rivas-Marin E."/>
            <person name="Kohn T."/>
            <person name="Peeters S.H."/>
            <person name="Heuer A."/>
            <person name="Rast P."/>
            <person name="Oberbeckmann S."/>
            <person name="Bunk B."/>
            <person name="Jeske O."/>
            <person name="Meyerdierks A."/>
            <person name="Storesund J.E."/>
            <person name="Kallscheuer N."/>
            <person name="Luecker S."/>
            <person name="Lage O.M."/>
            <person name="Pohl T."/>
            <person name="Merkel B.J."/>
            <person name="Hornburger P."/>
            <person name="Mueller R.-W."/>
            <person name="Bruemmer F."/>
            <person name="Labrenz M."/>
            <person name="Spormann A.M."/>
            <person name="Op Den Camp H."/>
            <person name="Overmann J."/>
            <person name="Amann R."/>
            <person name="Jetten M.S.M."/>
            <person name="Mascher T."/>
            <person name="Medema M.H."/>
            <person name="Devos D.P."/>
            <person name="Kaster A.-K."/>
            <person name="Ovreas L."/>
            <person name="Rohde M."/>
            <person name="Galperin M.Y."/>
            <person name="Jogler C."/>
        </authorList>
    </citation>
    <scope>NUCLEOTIDE SEQUENCE [LARGE SCALE GENOMIC DNA]</scope>
    <source>
        <strain evidence="2 3">Pla52n</strain>
    </source>
</reference>
<evidence type="ECO:0000313" key="3">
    <source>
        <dbReference type="Proteomes" id="UP000320176"/>
    </source>
</evidence>
<name>A0A5C6AXK3_9BACT</name>
<proteinExistence type="predicted"/>
<dbReference type="Proteomes" id="UP000320176">
    <property type="component" value="Unassembled WGS sequence"/>
</dbReference>
<accession>A0A5C6AXK3</accession>
<feature type="transmembrane region" description="Helical" evidence="1">
    <location>
        <begin position="64"/>
        <end position="84"/>
    </location>
</feature>